<dbReference type="EMBL" id="JBEQCT010000001">
    <property type="protein sequence ID" value="MFM2483873.1"/>
    <property type="molecule type" value="Genomic_DNA"/>
</dbReference>
<dbReference type="Proteomes" id="UP001629953">
    <property type="component" value="Unassembled WGS sequence"/>
</dbReference>
<protein>
    <submittedName>
        <fullName evidence="5">rRNA adenine N-6-methyltransferase family protein</fullName>
    </submittedName>
</protein>
<name>A0ABW9G499_9GAMM</name>
<keyword evidence="1" id="KW-0489">Methyltransferase</keyword>
<evidence type="ECO:0000256" key="2">
    <source>
        <dbReference type="ARBA" id="ARBA00022679"/>
    </source>
</evidence>
<evidence type="ECO:0000313" key="6">
    <source>
        <dbReference type="Proteomes" id="UP001629953"/>
    </source>
</evidence>
<evidence type="ECO:0000256" key="3">
    <source>
        <dbReference type="ARBA" id="ARBA00022691"/>
    </source>
</evidence>
<evidence type="ECO:0000256" key="4">
    <source>
        <dbReference type="ARBA" id="ARBA00022884"/>
    </source>
</evidence>
<dbReference type="InterPro" id="IPR001737">
    <property type="entry name" value="KsgA/Erm"/>
</dbReference>
<dbReference type="SUPFAM" id="SSF53335">
    <property type="entry name" value="S-adenosyl-L-methionine-dependent methyltransferases"/>
    <property type="match status" value="1"/>
</dbReference>
<evidence type="ECO:0000313" key="5">
    <source>
        <dbReference type="EMBL" id="MFM2483873.1"/>
    </source>
</evidence>
<dbReference type="RefSeq" id="WP_408622026.1">
    <property type="nucleotide sequence ID" value="NZ_JBEQCT010000001.1"/>
</dbReference>
<reference evidence="5 6" key="1">
    <citation type="journal article" date="2013" name="Int. J. Syst. Evol. Microbiol.">
        <title>Celerinatantimonas yamalensis sp. nov., a cold-adapted diazotrophic bacterium from a cold permafrost brine.</title>
        <authorList>
            <person name="Shcherbakova V."/>
            <person name="Chuvilskaya N."/>
            <person name="Rivkina E."/>
            <person name="Demidov N."/>
            <person name="Uchaeva V."/>
            <person name="Suetin S."/>
            <person name="Suzina N."/>
            <person name="Gilichinsky D."/>
        </authorList>
    </citation>
    <scope>NUCLEOTIDE SEQUENCE [LARGE SCALE GENOMIC DNA]</scope>
    <source>
        <strain evidence="5 6">C7</strain>
    </source>
</reference>
<evidence type="ECO:0000256" key="1">
    <source>
        <dbReference type="ARBA" id="ARBA00022603"/>
    </source>
</evidence>
<keyword evidence="2" id="KW-0808">Transferase</keyword>
<gene>
    <name evidence="5" type="ORF">ABUE30_02125</name>
</gene>
<keyword evidence="6" id="KW-1185">Reference proteome</keyword>
<dbReference type="CDD" id="cd02440">
    <property type="entry name" value="AdoMet_MTases"/>
    <property type="match status" value="1"/>
</dbReference>
<organism evidence="5 6">
    <name type="scientific">Celerinatantimonas yamalensis</name>
    <dbReference type="NCBI Taxonomy" id="559956"/>
    <lineage>
        <taxon>Bacteria</taxon>
        <taxon>Pseudomonadati</taxon>
        <taxon>Pseudomonadota</taxon>
        <taxon>Gammaproteobacteria</taxon>
        <taxon>Celerinatantimonadaceae</taxon>
        <taxon>Celerinatantimonas</taxon>
    </lineage>
</organism>
<accession>A0ABW9G499</accession>
<dbReference type="InterPro" id="IPR029063">
    <property type="entry name" value="SAM-dependent_MTases_sf"/>
</dbReference>
<keyword evidence="3" id="KW-0949">S-adenosyl-L-methionine</keyword>
<comment type="caution">
    <text evidence="5">The sequence shown here is derived from an EMBL/GenBank/DDBJ whole genome shotgun (WGS) entry which is preliminary data.</text>
</comment>
<proteinExistence type="predicted"/>
<dbReference type="Gene3D" id="3.40.50.150">
    <property type="entry name" value="Vaccinia Virus protein VP39"/>
    <property type="match status" value="1"/>
</dbReference>
<dbReference type="Pfam" id="PF00398">
    <property type="entry name" value="RrnaAD"/>
    <property type="match status" value="1"/>
</dbReference>
<keyword evidence="4" id="KW-0694">RNA-binding</keyword>
<sequence length="206" mass="23411">MSTIFQGTIVQSKLLFLKQFLATPRTVGAIAPSSRSLARKMIEQIDFTKARCIVEIGPGTGVFSELLIKYCQPHCQIILIETNPVFVEQLEQKYQHMDNVRVVHDSGEKINLYKIKFGIEHIDYVVSGIPFSSLPAQVSTNILSTVHKAIGDDGRFILFQYSLMKVRALTKWFDLTHIERSWINLPPAHVFTCRRKGRNDTKTSAM</sequence>